<dbReference type="SUPFAM" id="SSF51735">
    <property type="entry name" value="NAD(P)-binding Rossmann-fold domains"/>
    <property type="match status" value="1"/>
</dbReference>
<dbReference type="AlphaFoldDB" id="A0A6L7GPU8"/>
<evidence type="ECO:0000256" key="1">
    <source>
        <dbReference type="ARBA" id="ARBA00001947"/>
    </source>
</evidence>
<comment type="caution">
    <text evidence="12">The sequence shown here is derived from an EMBL/GenBank/DDBJ whole genome shotgun (WGS) entry which is preliminary data.</text>
</comment>
<evidence type="ECO:0000256" key="5">
    <source>
        <dbReference type="ARBA" id="ARBA00022833"/>
    </source>
</evidence>
<dbReference type="GO" id="GO:0046294">
    <property type="term" value="P:formaldehyde catabolic process"/>
    <property type="evidence" value="ECO:0007669"/>
    <property type="project" value="TreeGrafter"/>
</dbReference>
<dbReference type="Gene3D" id="3.90.180.10">
    <property type="entry name" value="Medium-chain alcohol dehydrogenases, catalytic domain"/>
    <property type="match status" value="1"/>
</dbReference>
<keyword evidence="4 10" id="KW-0479">Metal-binding</keyword>
<comment type="similarity">
    <text evidence="2 10">Belongs to the zinc-containing alcohol dehydrogenase family.</text>
</comment>
<dbReference type="RefSeq" id="WP_160902038.1">
    <property type="nucleotide sequence ID" value="NZ_CP102850.1"/>
</dbReference>
<sequence>MKTKGAILRNPGEKWQIEEFELGDPVAGEVQVKLVSSGLCHSDHHLRTGDSPAPMPVLGGHEGAGVVTKVGPGVTNLKEGDHVVTAFIPACGVCDPCSRGDQNFCDEGARLLTGLSIADDTHRAHTTDGQGLTQMCLLGTFAPYITVNQASLVKIEEDIPLQTAALLGCGVATGWGSAVEIGGTHAGDIVVVVGVGGVGINSVQGAAAAGARIVAAVDPVPFKRQMAEKMGATHTFESMEEALPVLGEISWGKMANTTILTVGEIDGSMIQPALSLTGKGGQVIVTGMGNFSSMDAQMNLFELTLLQKRVQGAIFGGASPRTQVPTLLNEYRAGKLNLSDLVTNTYRLDQINEAYDDMLEGNNIRGMIVYGDDDY</sequence>
<comment type="catalytic activity">
    <reaction evidence="9">
        <text>a primary alcohol + NAD(+) = an aldehyde + NADH + H(+)</text>
        <dbReference type="Rhea" id="RHEA:10736"/>
        <dbReference type="ChEBI" id="CHEBI:15378"/>
        <dbReference type="ChEBI" id="CHEBI:15734"/>
        <dbReference type="ChEBI" id="CHEBI:17478"/>
        <dbReference type="ChEBI" id="CHEBI:57540"/>
        <dbReference type="ChEBI" id="CHEBI:57945"/>
        <dbReference type="EC" id="1.1.1.1"/>
    </reaction>
</comment>
<dbReference type="CDD" id="cd08279">
    <property type="entry name" value="Zn_ADH_class_III"/>
    <property type="match status" value="1"/>
</dbReference>
<dbReference type="GO" id="GO:0051903">
    <property type="term" value="F:S-(hydroxymethyl)glutathione dehydrogenase [NAD(P)+] activity"/>
    <property type="evidence" value="ECO:0007669"/>
    <property type="project" value="TreeGrafter"/>
</dbReference>
<dbReference type="InterPro" id="IPR011032">
    <property type="entry name" value="GroES-like_sf"/>
</dbReference>
<evidence type="ECO:0000256" key="2">
    <source>
        <dbReference type="ARBA" id="ARBA00008072"/>
    </source>
</evidence>
<dbReference type="Gene3D" id="3.40.50.720">
    <property type="entry name" value="NAD(P)-binding Rossmann-like Domain"/>
    <property type="match status" value="1"/>
</dbReference>
<dbReference type="GO" id="GO:0005829">
    <property type="term" value="C:cytosol"/>
    <property type="evidence" value="ECO:0007669"/>
    <property type="project" value="TreeGrafter"/>
</dbReference>
<dbReference type="PANTHER" id="PTHR43880:SF12">
    <property type="entry name" value="ALCOHOL DEHYDROGENASE CLASS-3"/>
    <property type="match status" value="1"/>
</dbReference>
<comment type="cofactor">
    <cofactor evidence="1 10">
        <name>Zn(2+)</name>
        <dbReference type="ChEBI" id="CHEBI:29105"/>
    </cofactor>
</comment>
<evidence type="ECO:0000256" key="9">
    <source>
        <dbReference type="ARBA" id="ARBA00049243"/>
    </source>
</evidence>
<keyword evidence="6 12" id="KW-0560">Oxidoreductase</keyword>
<dbReference type="InterPro" id="IPR036291">
    <property type="entry name" value="NAD(P)-bd_dom_sf"/>
</dbReference>
<evidence type="ECO:0000256" key="4">
    <source>
        <dbReference type="ARBA" id="ARBA00022723"/>
    </source>
</evidence>
<evidence type="ECO:0000259" key="11">
    <source>
        <dbReference type="SMART" id="SM00829"/>
    </source>
</evidence>
<accession>A0A6L7GPU8</accession>
<evidence type="ECO:0000256" key="8">
    <source>
        <dbReference type="ARBA" id="ARBA00049164"/>
    </source>
</evidence>
<gene>
    <name evidence="12" type="ORF">GIY30_11150</name>
</gene>
<dbReference type="InterPro" id="IPR013154">
    <property type="entry name" value="ADH-like_N"/>
</dbReference>
<evidence type="ECO:0000313" key="12">
    <source>
        <dbReference type="EMBL" id="MXP21906.1"/>
    </source>
</evidence>
<dbReference type="Pfam" id="PF00107">
    <property type="entry name" value="ADH_zinc_N"/>
    <property type="match status" value="1"/>
</dbReference>
<evidence type="ECO:0000256" key="10">
    <source>
        <dbReference type="RuleBase" id="RU361277"/>
    </source>
</evidence>
<dbReference type="SUPFAM" id="SSF50129">
    <property type="entry name" value="GroES-like"/>
    <property type="match status" value="2"/>
</dbReference>
<organism evidence="12 13">
    <name type="scientific">Gordonia mangrovi</name>
    <dbReference type="NCBI Taxonomy" id="2665643"/>
    <lineage>
        <taxon>Bacteria</taxon>
        <taxon>Bacillati</taxon>
        <taxon>Actinomycetota</taxon>
        <taxon>Actinomycetes</taxon>
        <taxon>Mycobacteriales</taxon>
        <taxon>Gordoniaceae</taxon>
        <taxon>Gordonia</taxon>
    </lineage>
</organism>
<reference evidence="12 13" key="1">
    <citation type="submission" date="2019-11" db="EMBL/GenBank/DDBJ databases">
        <title>Gordonia sp. nov., a novel actinobacterium isolated from mangrove soil in Hainan.</title>
        <authorList>
            <person name="Huang X."/>
            <person name="Xie Y."/>
            <person name="Chu X."/>
            <person name="Xiao K."/>
        </authorList>
    </citation>
    <scope>NUCLEOTIDE SEQUENCE [LARGE SCALE GENOMIC DNA]</scope>
    <source>
        <strain evidence="12 13">HNM0687</strain>
    </source>
</reference>
<protein>
    <recommendedName>
        <fullName evidence="3">alcohol dehydrogenase</fullName>
        <ecNumber evidence="3">1.1.1.1</ecNumber>
    </recommendedName>
</protein>
<dbReference type="Pfam" id="PF08240">
    <property type="entry name" value="ADH_N"/>
    <property type="match status" value="1"/>
</dbReference>
<dbReference type="EMBL" id="WMBR01000002">
    <property type="protein sequence ID" value="MXP21906.1"/>
    <property type="molecule type" value="Genomic_DNA"/>
</dbReference>
<feature type="domain" description="Enoyl reductase (ER)" evidence="11">
    <location>
        <begin position="12"/>
        <end position="370"/>
    </location>
</feature>
<keyword evidence="13" id="KW-1185">Reference proteome</keyword>
<evidence type="ECO:0000256" key="3">
    <source>
        <dbReference type="ARBA" id="ARBA00013190"/>
    </source>
</evidence>
<dbReference type="PROSITE" id="PS00059">
    <property type="entry name" value="ADH_ZINC"/>
    <property type="match status" value="1"/>
</dbReference>
<dbReference type="GO" id="GO:0004022">
    <property type="term" value="F:alcohol dehydrogenase (NAD+) activity"/>
    <property type="evidence" value="ECO:0007669"/>
    <property type="project" value="UniProtKB-EC"/>
</dbReference>
<comment type="catalytic activity">
    <reaction evidence="8">
        <text>a secondary alcohol + NAD(+) = a ketone + NADH + H(+)</text>
        <dbReference type="Rhea" id="RHEA:10740"/>
        <dbReference type="ChEBI" id="CHEBI:15378"/>
        <dbReference type="ChEBI" id="CHEBI:17087"/>
        <dbReference type="ChEBI" id="CHEBI:35681"/>
        <dbReference type="ChEBI" id="CHEBI:57540"/>
        <dbReference type="ChEBI" id="CHEBI:57945"/>
        <dbReference type="EC" id="1.1.1.1"/>
    </reaction>
</comment>
<dbReference type="GO" id="GO:0008270">
    <property type="term" value="F:zinc ion binding"/>
    <property type="evidence" value="ECO:0007669"/>
    <property type="project" value="InterPro"/>
</dbReference>
<dbReference type="NCBIfam" id="TIGR03989">
    <property type="entry name" value="Rxyl_3153"/>
    <property type="match status" value="1"/>
</dbReference>
<dbReference type="InterPro" id="IPR023921">
    <property type="entry name" value="ADH_Zn_actinomycetes"/>
</dbReference>
<keyword evidence="5 10" id="KW-0862">Zinc</keyword>
<dbReference type="PANTHER" id="PTHR43880">
    <property type="entry name" value="ALCOHOL DEHYDROGENASE"/>
    <property type="match status" value="1"/>
</dbReference>
<keyword evidence="7" id="KW-0520">NAD</keyword>
<evidence type="ECO:0000256" key="7">
    <source>
        <dbReference type="ARBA" id="ARBA00023027"/>
    </source>
</evidence>
<dbReference type="InterPro" id="IPR020843">
    <property type="entry name" value="ER"/>
</dbReference>
<dbReference type="InterPro" id="IPR013149">
    <property type="entry name" value="ADH-like_C"/>
</dbReference>
<evidence type="ECO:0000313" key="13">
    <source>
        <dbReference type="Proteomes" id="UP000475545"/>
    </source>
</evidence>
<dbReference type="SMART" id="SM00829">
    <property type="entry name" value="PKS_ER"/>
    <property type="match status" value="1"/>
</dbReference>
<proteinExistence type="inferred from homology"/>
<dbReference type="InterPro" id="IPR002328">
    <property type="entry name" value="ADH_Zn_CS"/>
</dbReference>
<dbReference type="Proteomes" id="UP000475545">
    <property type="component" value="Unassembled WGS sequence"/>
</dbReference>
<evidence type="ECO:0000256" key="6">
    <source>
        <dbReference type="ARBA" id="ARBA00023002"/>
    </source>
</evidence>
<dbReference type="EC" id="1.1.1.1" evidence="3"/>
<name>A0A6L7GPU8_9ACTN</name>